<gene>
    <name evidence="2" type="ordered locus">PMT_2404</name>
</gene>
<keyword evidence="1" id="KW-0812">Transmembrane</keyword>
<organism evidence="2 3">
    <name type="scientific">Prochlorococcus marinus (strain MIT 9313)</name>
    <dbReference type="NCBI Taxonomy" id="74547"/>
    <lineage>
        <taxon>Bacteria</taxon>
        <taxon>Bacillati</taxon>
        <taxon>Cyanobacteriota</taxon>
        <taxon>Cyanophyceae</taxon>
        <taxon>Synechococcales</taxon>
        <taxon>Prochlorococcaceae</taxon>
        <taxon>Prochlorococcus</taxon>
    </lineage>
</organism>
<name>B9ER91_PROMM</name>
<proteinExistence type="predicted"/>
<protein>
    <submittedName>
        <fullName evidence="2">Uncharacterized protein</fullName>
    </submittedName>
</protein>
<keyword evidence="3" id="KW-1185">Reference proteome</keyword>
<keyword evidence="1" id="KW-0472">Membrane</keyword>
<dbReference type="KEGG" id="pmt:PMT_2404"/>
<dbReference type="EMBL" id="BX548175">
    <property type="protein sequence ID" value="CAX31922.1"/>
    <property type="molecule type" value="Genomic_DNA"/>
</dbReference>
<evidence type="ECO:0000313" key="3">
    <source>
        <dbReference type="Proteomes" id="UP000001423"/>
    </source>
</evidence>
<evidence type="ECO:0000256" key="1">
    <source>
        <dbReference type="SAM" id="Phobius"/>
    </source>
</evidence>
<dbReference type="Proteomes" id="UP000001423">
    <property type="component" value="Chromosome"/>
</dbReference>
<accession>B9ER91</accession>
<dbReference type="HOGENOM" id="CLU_221252_0_0_3"/>
<feature type="transmembrane region" description="Helical" evidence="1">
    <location>
        <begin position="12"/>
        <end position="30"/>
    </location>
</feature>
<sequence length="31" mass="3047">MSLNTQKSRVDVLSATSVAGLASAAVIVVSA</sequence>
<reference evidence="2 3" key="1">
    <citation type="journal article" date="2003" name="Nature">
        <title>Genome divergence in two Prochlorococcus ecotypes reflects oceanic niche differentiation.</title>
        <authorList>
            <person name="Rocap G."/>
            <person name="Larimer F.W."/>
            <person name="Lamerdin J.E."/>
            <person name="Malfatti S."/>
            <person name="Chain P."/>
            <person name="Ahlgren N.A."/>
            <person name="Arellano A."/>
            <person name="Coleman M."/>
            <person name="Hauser L."/>
            <person name="Hess W.R."/>
            <person name="Johnson Z.I."/>
            <person name="Land M.L."/>
            <person name="Lindell D."/>
            <person name="Post A.F."/>
            <person name="Regala W."/>
            <person name="Shah M."/>
            <person name="Shaw S.L."/>
            <person name="Steglich C."/>
            <person name="Sullivan M.B."/>
            <person name="Ting C.S."/>
            <person name="Tolonen A."/>
            <person name="Webb E.A."/>
            <person name="Zinser E.R."/>
            <person name="Chisholm S.W."/>
        </authorList>
    </citation>
    <scope>NUCLEOTIDE SEQUENCE [LARGE SCALE GENOMIC DNA]</scope>
    <source>
        <strain evidence="3">MIT 9313</strain>
    </source>
</reference>
<keyword evidence="1" id="KW-1133">Transmembrane helix</keyword>
<dbReference type="AlphaFoldDB" id="B9ER91"/>
<evidence type="ECO:0000313" key="2">
    <source>
        <dbReference type="EMBL" id="CAX31922.1"/>
    </source>
</evidence>